<sequence>MKKIPYNALQCLLNRVQTWRDVPKNKHVLFLISKLPHTPAATDTIANWIKSVVKLFLRIRLQKLFECCLLFLQNV</sequence>
<accession>A0A2N0Q626</accession>
<dbReference type="Proteomes" id="UP000232722">
    <property type="component" value="Unassembled WGS sequence"/>
</dbReference>
<dbReference type="EMBL" id="LLXJ01000131">
    <property type="protein sequence ID" value="PKC14524.1"/>
    <property type="molecule type" value="Genomic_DNA"/>
</dbReference>
<dbReference type="AlphaFoldDB" id="A0A2N0Q626"/>
<evidence type="ECO:0000313" key="1">
    <source>
        <dbReference type="EMBL" id="PKC14524.1"/>
    </source>
</evidence>
<reference evidence="1 2" key="2">
    <citation type="submission" date="2017-09" db="EMBL/GenBank/DDBJ databases">
        <title>Extensive intraspecific genome diversity in a model arbuscular mycorrhizal fungus.</title>
        <authorList>
            <person name="Chen E.C."/>
            <person name="Morin E."/>
            <person name="Beaudet D."/>
            <person name="Noel J."/>
            <person name="Ndikumana S."/>
            <person name="Charron P."/>
            <person name="St-Onge C."/>
            <person name="Giorgi J."/>
            <person name="Grigoriev I.V."/>
            <person name="Roux C."/>
            <person name="Martin F.M."/>
            <person name="Corradi N."/>
        </authorList>
    </citation>
    <scope>NUCLEOTIDE SEQUENCE [LARGE SCALE GENOMIC DNA]</scope>
    <source>
        <strain evidence="1 2">A5</strain>
    </source>
</reference>
<proteinExistence type="predicted"/>
<name>A0A2N0Q626_9GLOM</name>
<evidence type="ECO:0000313" key="2">
    <source>
        <dbReference type="Proteomes" id="UP000232722"/>
    </source>
</evidence>
<dbReference type="VEuPathDB" id="FungiDB:RhiirFUN_022332"/>
<comment type="caution">
    <text evidence="1">The sequence shown here is derived from an EMBL/GenBank/DDBJ whole genome shotgun (WGS) entry which is preliminary data.</text>
</comment>
<organism evidence="1 2">
    <name type="scientific">Rhizophagus irregularis</name>
    <dbReference type="NCBI Taxonomy" id="588596"/>
    <lineage>
        <taxon>Eukaryota</taxon>
        <taxon>Fungi</taxon>
        <taxon>Fungi incertae sedis</taxon>
        <taxon>Mucoromycota</taxon>
        <taxon>Glomeromycotina</taxon>
        <taxon>Glomeromycetes</taxon>
        <taxon>Glomerales</taxon>
        <taxon>Glomeraceae</taxon>
        <taxon>Rhizophagus</taxon>
    </lineage>
</organism>
<protein>
    <submittedName>
        <fullName evidence="1">Uncharacterized protein</fullName>
    </submittedName>
</protein>
<feature type="non-terminal residue" evidence="1">
    <location>
        <position position="75"/>
    </location>
</feature>
<gene>
    <name evidence="1" type="ORF">RhiirA5_350215</name>
</gene>
<reference evidence="1 2" key="1">
    <citation type="submission" date="2016-04" db="EMBL/GenBank/DDBJ databases">
        <title>Genome analyses suggest a sexual origin of heterokaryosis in a supposedly ancient asexual fungus.</title>
        <authorList>
            <person name="Ropars J."/>
            <person name="Sedzielewska K."/>
            <person name="Noel J."/>
            <person name="Charron P."/>
            <person name="Farinelli L."/>
            <person name="Marton T."/>
            <person name="Kruger M."/>
            <person name="Pelin A."/>
            <person name="Brachmann A."/>
            <person name="Corradi N."/>
        </authorList>
    </citation>
    <scope>NUCLEOTIDE SEQUENCE [LARGE SCALE GENOMIC DNA]</scope>
    <source>
        <strain evidence="1 2">A5</strain>
    </source>
</reference>